<protein>
    <submittedName>
        <fullName evidence="2">Uncharacterized protein</fullName>
    </submittedName>
</protein>
<feature type="region of interest" description="Disordered" evidence="1">
    <location>
        <begin position="1"/>
        <end position="69"/>
    </location>
</feature>
<evidence type="ECO:0000313" key="3">
    <source>
        <dbReference type="Proteomes" id="UP000001056"/>
    </source>
</evidence>
<evidence type="ECO:0000313" key="2">
    <source>
        <dbReference type="EMBL" id="EAQ88685.1"/>
    </source>
</evidence>
<dbReference type="AlphaFoldDB" id="Q2H7R1"/>
<dbReference type="RefSeq" id="XP_001221399.1">
    <property type="nucleotide sequence ID" value="XM_001221398.1"/>
</dbReference>
<dbReference type="EMBL" id="CH408031">
    <property type="protein sequence ID" value="EAQ88685.1"/>
    <property type="molecule type" value="Genomic_DNA"/>
</dbReference>
<dbReference type="Proteomes" id="UP000001056">
    <property type="component" value="Unassembled WGS sequence"/>
</dbReference>
<dbReference type="HOGENOM" id="CLU_1758585_0_0_1"/>
<name>Q2H7R1_CHAGB</name>
<dbReference type="InParanoid" id="Q2H7R1"/>
<dbReference type="GeneID" id="4391488"/>
<sequence>MHVHAHTYSHTAFNPKSNPPDKPGAERRGHLRSIDSAAGCSSRHGASMSTENEQDRNESVRRRSPRASRKVPGFALLGCHGDAKRSIAAMDCSPGPLRRVLFKSKGGEARLLLVALMVGQMVDRNFTSLQRVERSLEFRATQGSIEHT</sequence>
<reference evidence="3" key="1">
    <citation type="journal article" date="2015" name="Genome Announc.">
        <title>Draft genome sequence of the cellulolytic fungus Chaetomium globosum.</title>
        <authorList>
            <person name="Cuomo C.A."/>
            <person name="Untereiner W.A."/>
            <person name="Ma L.-J."/>
            <person name="Grabherr M."/>
            <person name="Birren B.W."/>
        </authorList>
    </citation>
    <scope>NUCLEOTIDE SEQUENCE [LARGE SCALE GENOMIC DNA]</scope>
    <source>
        <strain evidence="3">ATCC 6205 / CBS 148.51 / DSM 1962 / NBRC 6347 / NRRL 1970</strain>
    </source>
</reference>
<gene>
    <name evidence="2" type="ORF">CHGG_05304</name>
</gene>
<evidence type="ECO:0000256" key="1">
    <source>
        <dbReference type="SAM" id="MobiDB-lite"/>
    </source>
</evidence>
<accession>Q2H7R1</accession>
<dbReference type="VEuPathDB" id="FungiDB:CHGG_05304"/>
<keyword evidence="3" id="KW-1185">Reference proteome</keyword>
<proteinExistence type="predicted"/>
<organism evidence="2 3">
    <name type="scientific">Chaetomium globosum (strain ATCC 6205 / CBS 148.51 / DSM 1962 / NBRC 6347 / NRRL 1970)</name>
    <name type="common">Soil fungus</name>
    <dbReference type="NCBI Taxonomy" id="306901"/>
    <lineage>
        <taxon>Eukaryota</taxon>
        <taxon>Fungi</taxon>
        <taxon>Dikarya</taxon>
        <taxon>Ascomycota</taxon>
        <taxon>Pezizomycotina</taxon>
        <taxon>Sordariomycetes</taxon>
        <taxon>Sordariomycetidae</taxon>
        <taxon>Sordariales</taxon>
        <taxon>Chaetomiaceae</taxon>
        <taxon>Chaetomium</taxon>
    </lineage>
</organism>